<name>A0A7Y9PDX9_9BACT</name>
<dbReference type="EMBL" id="JACCCW010000001">
    <property type="protein sequence ID" value="NYF78155.1"/>
    <property type="molecule type" value="Genomic_DNA"/>
</dbReference>
<gene>
    <name evidence="1" type="ORF">HDF17_000442</name>
</gene>
<protein>
    <recommendedName>
        <fullName evidence="3">MACPF domain-containing protein</fullName>
    </recommendedName>
</protein>
<comment type="caution">
    <text evidence="1">The sequence shown here is derived from an EMBL/GenBank/DDBJ whole genome shotgun (WGS) entry which is preliminary data.</text>
</comment>
<organism evidence="1 2">
    <name type="scientific">Granulicella arctica</name>
    <dbReference type="NCBI Taxonomy" id="940613"/>
    <lineage>
        <taxon>Bacteria</taxon>
        <taxon>Pseudomonadati</taxon>
        <taxon>Acidobacteriota</taxon>
        <taxon>Terriglobia</taxon>
        <taxon>Terriglobales</taxon>
        <taxon>Acidobacteriaceae</taxon>
        <taxon>Granulicella</taxon>
    </lineage>
</organism>
<evidence type="ECO:0008006" key="3">
    <source>
        <dbReference type="Google" id="ProtNLM"/>
    </source>
</evidence>
<sequence length="498" mass="54087">MHKYSFVRTEEDDNVTRLPGVLTDQPWIDYDFGSGVSAITGTRGVEGGVIDFTISNYPALITSSECYSISSEDDLHTAYSAEATGSYNTSGLKVAASASFLRDTSYSESSMTVVVLYDVRTNGVGITNPSALELSPLAKEFLAANGDVAFREKYGDYFVSSCVAGSRFAAIYKIYTSSSSSLTQFQASVSVTANIASAAGAAKFEQDAHAMNAKIECKVDVYGTKGTAPVANTPAEIAKALDWFLARDDQGNPANLSYIPMRAYLNHFSSLSNSITNVYKIEPEVFGNIQSLRVLMSAMNSLADQLPVYFLNQPYKDGNTFAQERSRINTELEVAQDSLPHKPELVDNLHDRAMELSTTLRPNLALVSFYNNLQLLAAKETNNGSSTERYGTVSNPAGVPITIGVTTESKSIKAGTIGVRREYTFRYSNPDRVIVGWTIQDNWGDGTNGGWTTEKSLIGASDGSIQVVGERGRGINWTAIFYTVQKSDFPWVTALVKS</sequence>
<reference evidence="1 2" key="1">
    <citation type="submission" date="2020-07" db="EMBL/GenBank/DDBJ databases">
        <title>Genomic Encyclopedia of Type Strains, Phase IV (KMG-V): Genome sequencing to study the core and pangenomes of soil and plant-associated prokaryotes.</title>
        <authorList>
            <person name="Whitman W."/>
        </authorList>
    </citation>
    <scope>NUCLEOTIDE SEQUENCE [LARGE SCALE GENOMIC DNA]</scope>
    <source>
        <strain evidence="1 2">X4EP2</strain>
    </source>
</reference>
<dbReference type="AlphaFoldDB" id="A0A7Y9PDX9"/>
<keyword evidence="2" id="KW-1185">Reference proteome</keyword>
<dbReference type="Proteomes" id="UP000589520">
    <property type="component" value="Unassembled WGS sequence"/>
</dbReference>
<evidence type="ECO:0000313" key="1">
    <source>
        <dbReference type="EMBL" id="NYF78155.1"/>
    </source>
</evidence>
<dbReference type="RefSeq" id="WP_179487337.1">
    <property type="nucleotide sequence ID" value="NZ_JACCCW010000001.1"/>
</dbReference>
<evidence type="ECO:0000313" key="2">
    <source>
        <dbReference type="Proteomes" id="UP000589520"/>
    </source>
</evidence>
<accession>A0A7Y9PDX9</accession>
<proteinExistence type="predicted"/>